<comment type="caution">
    <text evidence="3">The sequence shown here is derived from an EMBL/GenBank/DDBJ whole genome shotgun (WGS) entry which is preliminary data.</text>
</comment>
<dbReference type="InterPro" id="IPR032710">
    <property type="entry name" value="NTF2-like_dom_sf"/>
</dbReference>
<dbReference type="AlphaFoldDB" id="A0A5M6INK6"/>
<evidence type="ECO:0000313" key="4">
    <source>
        <dbReference type="Proteomes" id="UP000325255"/>
    </source>
</evidence>
<dbReference type="PANTHER" id="PTHR41542:SF1">
    <property type="entry name" value="BLL5807 PROTEIN"/>
    <property type="match status" value="1"/>
</dbReference>
<dbReference type="EMBL" id="VWPK01000049">
    <property type="protein sequence ID" value="KAA5609489.1"/>
    <property type="molecule type" value="Genomic_DNA"/>
</dbReference>
<dbReference type="InterPro" id="IPR007379">
    <property type="entry name" value="Tim44-like_dom"/>
</dbReference>
<dbReference type="NCBIfam" id="NF033779">
    <property type="entry name" value="Tim44_TimA_adap"/>
    <property type="match status" value="1"/>
</dbReference>
<keyword evidence="1" id="KW-0812">Transmembrane</keyword>
<protein>
    <submittedName>
        <fullName evidence="3">Tim44 domain-containing protein</fullName>
    </submittedName>
</protein>
<dbReference type="PANTHER" id="PTHR41542">
    <property type="entry name" value="BLL5807 PROTEIN"/>
    <property type="match status" value="1"/>
</dbReference>
<feature type="transmembrane region" description="Helical" evidence="1">
    <location>
        <begin position="6"/>
        <end position="23"/>
    </location>
</feature>
<feature type="domain" description="Tim44-like" evidence="2">
    <location>
        <begin position="79"/>
        <end position="224"/>
    </location>
</feature>
<dbReference type="OrthoDB" id="9798618at2"/>
<evidence type="ECO:0000256" key="1">
    <source>
        <dbReference type="SAM" id="Phobius"/>
    </source>
</evidence>
<evidence type="ECO:0000313" key="3">
    <source>
        <dbReference type="EMBL" id="KAA5609489.1"/>
    </source>
</evidence>
<accession>A0A5M6INK6</accession>
<name>A0A5M6INK6_9PROT</name>
<sequence length="225" mass="23978">MGSSGSFPIDLVLFGMIAAFLVLRLRSILGRRTGFERPPMQEPGLAPRTAPEGRIIDGMAEPAAAAPPARPLPDPASPPGQALARMQGVDRNFNAAQFLGGAEAAFRMIVTAFATGDRATLRALLSDDTYRAFEAAITAREAANERQQTELRAIHSATIEAADLRGTIADITVRFVTDQVNVTFGANGLPVAGADAVTEITDLWTFERDLTSTDPTWRLVAARSA</sequence>
<keyword evidence="4" id="KW-1185">Reference proteome</keyword>
<dbReference type="InterPro" id="IPR016985">
    <property type="entry name" value="UCP031890_Tim44-rel"/>
</dbReference>
<keyword evidence="1" id="KW-0472">Membrane</keyword>
<keyword evidence="1" id="KW-1133">Transmembrane helix</keyword>
<dbReference type="SMART" id="SM00978">
    <property type="entry name" value="Tim44"/>
    <property type="match status" value="1"/>
</dbReference>
<dbReference type="Gene3D" id="3.10.450.240">
    <property type="match status" value="1"/>
</dbReference>
<dbReference type="RefSeq" id="WP_150043542.1">
    <property type="nucleotide sequence ID" value="NZ_OW485601.1"/>
</dbReference>
<evidence type="ECO:0000259" key="2">
    <source>
        <dbReference type="SMART" id="SM00978"/>
    </source>
</evidence>
<gene>
    <name evidence="3" type="ORF">F1189_23840</name>
</gene>
<dbReference type="SUPFAM" id="SSF54427">
    <property type="entry name" value="NTF2-like"/>
    <property type="match status" value="1"/>
</dbReference>
<reference evidence="3 4" key="1">
    <citation type="submission" date="2019-09" db="EMBL/GenBank/DDBJ databases">
        <title>Genome sequence of Rhodovastum atsumiense, a diverse member of the Acetobacteraceae family of non-sulfur purple photosynthetic bacteria.</title>
        <authorList>
            <person name="Meyer T."/>
            <person name="Kyndt J."/>
        </authorList>
    </citation>
    <scope>NUCLEOTIDE SEQUENCE [LARGE SCALE GENOMIC DNA]</scope>
    <source>
        <strain evidence="3 4">DSM 21279</strain>
    </source>
</reference>
<organism evidence="3 4">
    <name type="scientific">Rhodovastum atsumiense</name>
    <dbReference type="NCBI Taxonomy" id="504468"/>
    <lineage>
        <taxon>Bacteria</taxon>
        <taxon>Pseudomonadati</taxon>
        <taxon>Pseudomonadota</taxon>
        <taxon>Alphaproteobacteria</taxon>
        <taxon>Acetobacterales</taxon>
        <taxon>Acetobacteraceae</taxon>
        <taxon>Rhodovastum</taxon>
    </lineage>
</organism>
<proteinExistence type="predicted"/>
<dbReference type="Proteomes" id="UP000325255">
    <property type="component" value="Unassembled WGS sequence"/>
</dbReference>
<dbReference type="PIRSF" id="PIRSF031890">
    <property type="entry name" value="UCP031890_transporter_Tim44"/>
    <property type="match status" value="1"/>
</dbReference>
<dbReference type="Pfam" id="PF04280">
    <property type="entry name" value="Tim44"/>
    <property type="match status" value="1"/>
</dbReference>